<keyword evidence="2" id="KW-0378">Hydrolase</keyword>
<comment type="caution">
    <text evidence="9">The sequence shown here is derived from an EMBL/GenBank/DDBJ whole genome shotgun (WGS) entry which is preliminary data.</text>
</comment>
<evidence type="ECO:0000256" key="2">
    <source>
        <dbReference type="ARBA" id="ARBA00022801"/>
    </source>
</evidence>
<dbReference type="Pfam" id="PF22527">
    <property type="entry name" value="DEXQc_Suv3"/>
    <property type="match status" value="1"/>
</dbReference>
<proteinExistence type="predicted"/>
<dbReference type="Pfam" id="PF12513">
    <property type="entry name" value="SUV3_C"/>
    <property type="match status" value="1"/>
</dbReference>
<dbReference type="InterPro" id="IPR001650">
    <property type="entry name" value="Helicase_C-like"/>
</dbReference>
<dbReference type="Gene3D" id="1.20.272.40">
    <property type="match status" value="1"/>
</dbReference>
<dbReference type="SMART" id="SM00490">
    <property type="entry name" value="HELICc"/>
    <property type="match status" value="1"/>
</dbReference>
<organism evidence="9 10">
    <name type="scientific">Gluconobacter oxydans</name>
    <name type="common">Gluconobacter suboxydans</name>
    <dbReference type="NCBI Taxonomy" id="442"/>
    <lineage>
        <taxon>Bacteria</taxon>
        <taxon>Pseudomonadati</taxon>
        <taxon>Pseudomonadota</taxon>
        <taxon>Alphaproteobacteria</taxon>
        <taxon>Acetobacterales</taxon>
        <taxon>Acetobacteraceae</taxon>
        <taxon>Gluconobacter</taxon>
    </lineage>
</organism>
<evidence type="ECO:0000256" key="6">
    <source>
        <dbReference type="SAM" id="MobiDB-lite"/>
    </source>
</evidence>
<keyword evidence="5" id="KW-0175">Coiled coil</keyword>
<dbReference type="Pfam" id="PF00271">
    <property type="entry name" value="Helicase_C"/>
    <property type="match status" value="1"/>
</dbReference>
<dbReference type="SUPFAM" id="SSF52540">
    <property type="entry name" value="P-loop containing nucleoside triphosphate hydrolases"/>
    <property type="match status" value="1"/>
</dbReference>
<sequence>MPDATLSDSFSPAERALQRAEAEFGTPLDITPRERPALLRQVARRLEGPEATLSPDGLIEALCVVRRKTWASQLMNVCRRAGEVWVGKPDTQEAAARIHDPRADMPALRRTLDDVLMTRWQEMGDSPRAVLEDVRADLADTGVILSSGQLEKLSQSIAAAFGSVDLGFEDDLRIAEERRAREQADIQARAEERRARELERLRQWEEGLVSFDELPNVLHCSRREALRWIAENRIPIARRETRPDGIELFFFDPSELKRLRTFLPQWRSGTKDRPEVLDLGNKAGNAAIARVAALDRFAGHFRTARALKRRITLVTGPTNSGKSYTALNALANAESGLALAPLRLLAHEFRESLLSRGVPASLSTGEERIEMPGARHLAATVEMCPFHNPVDVAIIDEAQMLADPDRGAAWTAAIMGVPARHVFILGAPDCIPLVKRIAELCDDPVDEIHLERKSPLKAGETLHLDELKPSDAVIAFSRREVLDLRAELMARGRRVAVVYGALSPEVRRAEAARFNSGEADILIATDAIGMGLNLSIRRVVFSALRKFDGRQTRDLVSQEVKQIGGRAGRYGKHESGLVCVLAGAGSPTFVRKMLSAPPEEIKELRPLVQPDSDIVRAVAEEIGSDSLYGVLTRIKHAVLRADDPNYRLADMEQALEIAAALEGVENLDLSTRWTYAMCPIDERDNGIQRLVQWAADHAAGRSVPPPGTGRLPHPEQAGREELERAEKRHKRLVAWRWLALRFPDAYPARQDAEINTSILNDWIEQVLRTQSRMRESQKQQRIGGRPGRSSHNDRPGNRAGFSGPKKPGGRSFPAKGNRRPGGPRKRPS</sequence>
<keyword evidence="4" id="KW-0067">ATP-binding</keyword>
<dbReference type="AlphaFoldDB" id="A0AB34XKE5"/>
<dbReference type="PANTHER" id="PTHR12131">
    <property type="entry name" value="ATP-DEPENDENT RNA AND DNA HELICASE"/>
    <property type="match status" value="1"/>
</dbReference>
<dbReference type="InterPro" id="IPR027417">
    <property type="entry name" value="P-loop_NTPase"/>
</dbReference>
<dbReference type="InterPro" id="IPR041082">
    <property type="entry name" value="Suv3_C_1"/>
</dbReference>
<feature type="region of interest" description="Disordered" evidence="6">
    <location>
        <begin position="770"/>
        <end position="828"/>
    </location>
</feature>
<reference evidence="9 10" key="1">
    <citation type="submission" date="2015-06" db="EMBL/GenBank/DDBJ databases">
        <title>Improved classification and identification of acetic acid bacteria using matrix-assisted laser desorption/ionization time-of-flight mass spectrometry; Gluconobacter nephelii and Gluconobacter uchimurae are later heterotypic synonyms of Gluconobacter japonicus and Gluconobacter oxydans, respectively.</title>
        <authorList>
            <person name="Li L."/>
            <person name="Cleenwerck I."/>
            <person name="De Vuyst L."/>
            <person name="Vandamme P."/>
        </authorList>
    </citation>
    <scope>NUCLEOTIDE SEQUENCE [LARGE SCALE GENOMIC DNA]</scope>
    <source>
        <strain evidence="9 10">LMG 1386</strain>
    </source>
</reference>
<dbReference type="GO" id="GO:0005524">
    <property type="term" value="F:ATP binding"/>
    <property type="evidence" value="ECO:0007669"/>
    <property type="project" value="UniProtKB-KW"/>
</dbReference>
<keyword evidence="3 9" id="KW-0347">Helicase</keyword>
<name>A0AB34XKE5_GLUOY</name>
<dbReference type="PROSITE" id="PS51194">
    <property type="entry name" value="HELICASE_CTER"/>
    <property type="match status" value="1"/>
</dbReference>
<dbReference type="Gene3D" id="3.40.50.300">
    <property type="entry name" value="P-loop containing nucleotide triphosphate hydrolases"/>
    <property type="match status" value="2"/>
</dbReference>
<dbReference type="EMBL" id="LHZD01000022">
    <property type="protein sequence ID" value="KXV07483.1"/>
    <property type="molecule type" value="Genomic_DNA"/>
</dbReference>
<dbReference type="CDD" id="cd18805">
    <property type="entry name" value="SF2_C_suv3"/>
    <property type="match status" value="1"/>
</dbReference>
<feature type="coiled-coil region" evidence="5">
    <location>
        <begin position="174"/>
        <end position="201"/>
    </location>
</feature>
<evidence type="ECO:0000256" key="5">
    <source>
        <dbReference type="SAM" id="Coils"/>
    </source>
</evidence>
<evidence type="ECO:0000256" key="1">
    <source>
        <dbReference type="ARBA" id="ARBA00022741"/>
    </source>
</evidence>
<dbReference type="PROSITE" id="PS51192">
    <property type="entry name" value="HELICASE_ATP_BIND_1"/>
    <property type="match status" value="1"/>
</dbReference>
<feature type="domain" description="Helicase ATP-binding" evidence="7">
    <location>
        <begin position="303"/>
        <end position="447"/>
    </location>
</feature>
<dbReference type="InterPro" id="IPR055206">
    <property type="entry name" value="DEXQc_SUV3"/>
</dbReference>
<feature type="compositionally biased region" description="Basic and acidic residues" evidence="6">
    <location>
        <begin position="712"/>
        <end position="724"/>
    </location>
</feature>
<evidence type="ECO:0000313" key="9">
    <source>
        <dbReference type="EMBL" id="KXV07483.1"/>
    </source>
</evidence>
<dbReference type="InterPro" id="IPR014001">
    <property type="entry name" value="Helicase_ATP-bd"/>
</dbReference>
<dbReference type="GO" id="GO:0004386">
    <property type="term" value="F:helicase activity"/>
    <property type="evidence" value="ECO:0007669"/>
    <property type="project" value="UniProtKB-KW"/>
</dbReference>
<gene>
    <name evidence="9" type="ORF">AD931_11300</name>
</gene>
<evidence type="ECO:0000259" key="7">
    <source>
        <dbReference type="PROSITE" id="PS51192"/>
    </source>
</evidence>
<dbReference type="GO" id="GO:0016787">
    <property type="term" value="F:hydrolase activity"/>
    <property type="evidence" value="ECO:0007669"/>
    <property type="project" value="UniProtKB-KW"/>
</dbReference>
<feature type="domain" description="Helicase C-terminal" evidence="8">
    <location>
        <begin position="459"/>
        <end position="612"/>
    </location>
</feature>
<evidence type="ECO:0000313" key="10">
    <source>
        <dbReference type="Proteomes" id="UP000075394"/>
    </source>
</evidence>
<dbReference type="Gene3D" id="1.20.58.1080">
    <property type="match status" value="1"/>
</dbReference>
<accession>A0AB34XKE5</accession>
<dbReference type="Pfam" id="PF18147">
    <property type="entry name" value="Suv3_C_1"/>
    <property type="match status" value="1"/>
</dbReference>
<evidence type="ECO:0000256" key="4">
    <source>
        <dbReference type="ARBA" id="ARBA00022840"/>
    </source>
</evidence>
<evidence type="ECO:0000259" key="8">
    <source>
        <dbReference type="PROSITE" id="PS51194"/>
    </source>
</evidence>
<feature type="compositionally biased region" description="Basic residues" evidence="6">
    <location>
        <begin position="816"/>
        <end position="828"/>
    </location>
</feature>
<evidence type="ECO:0000256" key="3">
    <source>
        <dbReference type="ARBA" id="ARBA00022806"/>
    </source>
</evidence>
<protein>
    <submittedName>
        <fullName evidence="9">RNA helicase</fullName>
    </submittedName>
</protein>
<dbReference type="InterPro" id="IPR022192">
    <property type="entry name" value="SUV3_C"/>
</dbReference>
<dbReference type="PANTHER" id="PTHR12131:SF1">
    <property type="entry name" value="ATP-DEPENDENT RNA HELICASE SUPV3L1, MITOCHONDRIAL-RELATED"/>
    <property type="match status" value="1"/>
</dbReference>
<dbReference type="Proteomes" id="UP000075394">
    <property type="component" value="Unassembled WGS sequence"/>
</dbReference>
<feature type="region of interest" description="Disordered" evidence="6">
    <location>
        <begin position="699"/>
        <end position="724"/>
    </location>
</feature>
<keyword evidence="1" id="KW-0547">Nucleotide-binding</keyword>
<dbReference type="InterPro" id="IPR050699">
    <property type="entry name" value="RNA-DNA_Helicase"/>
</dbReference>
<dbReference type="SMART" id="SM00487">
    <property type="entry name" value="DEXDc"/>
    <property type="match status" value="1"/>
</dbReference>